<comment type="similarity">
    <text evidence="1 2">Belongs to the glucosamine/galactosamine-6-phosphate isomerase family. 6-phosphogluconolactonase subfamily.</text>
</comment>
<dbReference type="InterPro" id="IPR005900">
    <property type="entry name" value="6-phosphogluconolactonase_DevB"/>
</dbReference>
<gene>
    <name evidence="5" type="primary">LOC106821124</name>
</gene>
<dbReference type="Proteomes" id="UP000695022">
    <property type="component" value="Unplaced"/>
</dbReference>
<evidence type="ECO:0000259" key="3">
    <source>
        <dbReference type="Pfam" id="PF01182"/>
    </source>
</evidence>
<dbReference type="InterPro" id="IPR037171">
    <property type="entry name" value="NagB/RpiA_transferase-like"/>
</dbReference>
<feature type="domain" description="Glucosamine/galactosamine-6-phosphate isomerase" evidence="3">
    <location>
        <begin position="11"/>
        <end position="227"/>
    </location>
</feature>
<evidence type="ECO:0000256" key="1">
    <source>
        <dbReference type="ARBA" id="ARBA00010662"/>
    </source>
</evidence>
<dbReference type="InterPro" id="IPR006148">
    <property type="entry name" value="Glc/Gal-6P_isomerase"/>
</dbReference>
<name>A0ABM1FA19_PRICU</name>
<reference evidence="5" key="1">
    <citation type="submission" date="2025-08" db="UniProtKB">
        <authorList>
            <consortium name="RefSeq"/>
        </authorList>
    </citation>
    <scope>IDENTIFICATION</scope>
</reference>
<organism evidence="4 5">
    <name type="scientific">Priapulus caudatus</name>
    <name type="common">Priapulid worm</name>
    <dbReference type="NCBI Taxonomy" id="37621"/>
    <lineage>
        <taxon>Eukaryota</taxon>
        <taxon>Metazoa</taxon>
        <taxon>Ecdysozoa</taxon>
        <taxon>Scalidophora</taxon>
        <taxon>Priapulida</taxon>
        <taxon>Priapulimorpha</taxon>
        <taxon>Priapulimorphida</taxon>
        <taxon>Priapulidae</taxon>
        <taxon>Priapulus</taxon>
    </lineage>
</organism>
<comment type="function">
    <text evidence="2">Hydrolysis of 6-phosphogluconolactone to 6-phosphogluconate.</text>
</comment>
<dbReference type="Gene3D" id="3.40.50.1360">
    <property type="match status" value="1"/>
</dbReference>
<dbReference type="EC" id="3.1.1.31" evidence="2"/>
<comment type="catalytic activity">
    <reaction evidence="2">
        <text>6-phospho-D-glucono-1,5-lactone + H2O = 6-phospho-D-gluconate + H(+)</text>
        <dbReference type="Rhea" id="RHEA:12556"/>
        <dbReference type="ChEBI" id="CHEBI:15377"/>
        <dbReference type="ChEBI" id="CHEBI:15378"/>
        <dbReference type="ChEBI" id="CHEBI:57955"/>
        <dbReference type="ChEBI" id="CHEBI:58759"/>
        <dbReference type="EC" id="3.1.1.31"/>
    </reaction>
</comment>
<dbReference type="Pfam" id="PF01182">
    <property type="entry name" value="Glucosamine_iso"/>
    <property type="match status" value="1"/>
</dbReference>
<dbReference type="RefSeq" id="XP_014681290.1">
    <property type="nucleotide sequence ID" value="XM_014825804.1"/>
</dbReference>
<dbReference type="PANTHER" id="PTHR11054">
    <property type="entry name" value="6-PHOSPHOGLUCONOLACTONASE"/>
    <property type="match status" value="1"/>
</dbReference>
<evidence type="ECO:0000256" key="2">
    <source>
        <dbReference type="RuleBase" id="RU365095"/>
    </source>
</evidence>
<dbReference type="InterPro" id="IPR039104">
    <property type="entry name" value="6PGL"/>
</dbReference>
<dbReference type="GeneID" id="106821124"/>
<accession>A0ABM1FA19</accession>
<evidence type="ECO:0000313" key="5">
    <source>
        <dbReference type="RefSeq" id="XP_014681290.1"/>
    </source>
</evidence>
<comment type="pathway">
    <text evidence="2">Carbohydrate degradation; pentose phosphate pathway; D-ribulose 5-phosphate from D-glucose 6-phosphate (oxidative stage): step 2/3.</text>
</comment>
<dbReference type="SUPFAM" id="SSF100950">
    <property type="entry name" value="NagB/RpiA/CoA transferase-like"/>
    <property type="match status" value="1"/>
</dbReference>
<keyword evidence="2" id="KW-0378">Hydrolase</keyword>
<sequence>MASINVFKTELQVAKEICSFVEMKANEALARGTDFTVGFSGGSLQKYLCEHLPRISTDWSKWRIFFCDERLVSFEDNDSTYKYYRDNLIGKAPIHTENIFPINPNLSVEECAKDYTACLRKVFPGDDLPRFDLLLLGIGPDGHTCSLFPSHPLLEEKDVLIAPISDSPKPPPCRVTMTYPLINNARCCAFVSCGAGKAAILKTILAEQHEPLLPAARVNPTDGKVFWFLDDAAASMLKNSELFD</sequence>
<dbReference type="NCBIfam" id="TIGR01198">
    <property type="entry name" value="pgl"/>
    <property type="match status" value="1"/>
</dbReference>
<protein>
    <recommendedName>
        <fullName evidence="2">6-phosphogluconolactonase</fullName>
        <shortName evidence="2">6PGL</shortName>
        <ecNumber evidence="2">3.1.1.31</ecNumber>
    </recommendedName>
</protein>
<dbReference type="PANTHER" id="PTHR11054:SF0">
    <property type="entry name" value="6-PHOSPHOGLUCONOLACTONASE"/>
    <property type="match status" value="1"/>
</dbReference>
<proteinExistence type="inferred from homology"/>
<dbReference type="CDD" id="cd01400">
    <property type="entry name" value="6PGL"/>
    <property type="match status" value="1"/>
</dbReference>
<evidence type="ECO:0000313" key="4">
    <source>
        <dbReference type="Proteomes" id="UP000695022"/>
    </source>
</evidence>
<keyword evidence="4" id="KW-1185">Reference proteome</keyword>